<evidence type="ECO:0000259" key="2">
    <source>
        <dbReference type="Pfam" id="PF07992"/>
    </source>
</evidence>
<reference evidence="4" key="1">
    <citation type="journal article" date="2019" name="Int. J. Syst. Evol. Microbiol.">
        <title>The Global Catalogue of Microorganisms (GCM) 10K type strain sequencing project: providing services to taxonomists for standard genome sequencing and annotation.</title>
        <authorList>
            <consortium name="The Broad Institute Genomics Platform"/>
            <consortium name="The Broad Institute Genome Sequencing Center for Infectious Disease"/>
            <person name="Wu L."/>
            <person name="Ma J."/>
        </authorList>
    </citation>
    <scope>NUCLEOTIDE SEQUENCE [LARGE SCALE GENOMIC DNA]</scope>
    <source>
        <strain evidence="4">CGMCC 4.7177</strain>
    </source>
</reference>
<evidence type="ECO:0000313" key="4">
    <source>
        <dbReference type="Proteomes" id="UP001597218"/>
    </source>
</evidence>
<sequence>METDVLIIGGGPAGLSAALYLASNGLMVTIVDESTSIGGQLRQQTQLYTNLPLELGSQKGFTIVETLINKLVLFNVVFLTKHTMVGVYKDGTVGVSNGQKVFPIHAEKIIITTGAAEEAAIFPGWTLPGIMTIGAAQILMNREFVYPGKNAVILGSNNFSLEVAKQLQEVGVNIHGIIESENEIQGDNSENIKYLTENKINIYCNTSIVHAIGKGSVEKVLLDIDGKLKSLDVDLICVGVGISPILETIEVLSCQMAYKKELGGWVPNYDENLETSISSVYVAGNTAGITSLEAILLTGKIAGTSVLASLGKLTENDADKVKRQLWKKLYVTESTKSKGVFEARLSLIADFQVYANRKKSGILDSVLEESLNG</sequence>
<gene>
    <name evidence="3" type="ORF">ACFSFY_14400</name>
</gene>
<evidence type="ECO:0000256" key="1">
    <source>
        <dbReference type="ARBA" id="ARBA00023002"/>
    </source>
</evidence>
<dbReference type="InterPro" id="IPR036188">
    <property type="entry name" value="FAD/NAD-bd_sf"/>
</dbReference>
<feature type="domain" description="FAD/NAD(P)-binding" evidence="2">
    <location>
        <begin position="4"/>
        <end position="287"/>
    </location>
</feature>
<dbReference type="Pfam" id="PF07992">
    <property type="entry name" value="Pyr_redox_2"/>
    <property type="match status" value="1"/>
</dbReference>
<name>A0ABW4SK51_9BACL</name>
<dbReference type="Proteomes" id="UP001597218">
    <property type="component" value="Unassembled WGS sequence"/>
</dbReference>
<dbReference type="EMBL" id="JBHUGI010000034">
    <property type="protein sequence ID" value="MFD1929230.1"/>
    <property type="molecule type" value="Genomic_DNA"/>
</dbReference>
<dbReference type="PANTHER" id="PTHR42949:SF3">
    <property type="entry name" value="ANAEROBIC GLYCEROL-3-PHOSPHATE DEHYDROGENASE SUBUNIT B"/>
    <property type="match status" value="1"/>
</dbReference>
<dbReference type="InterPro" id="IPR023753">
    <property type="entry name" value="FAD/NAD-binding_dom"/>
</dbReference>
<dbReference type="PRINTS" id="PR00469">
    <property type="entry name" value="PNDRDTASEII"/>
</dbReference>
<comment type="caution">
    <text evidence="3">The sequence shown here is derived from an EMBL/GenBank/DDBJ whole genome shotgun (WGS) entry which is preliminary data.</text>
</comment>
<proteinExistence type="predicted"/>
<protein>
    <submittedName>
        <fullName evidence="3">NAD(P)/FAD-dependent oxidoreductase</fullName>
    </submittedName>
</protein>
<dbReference type="Gene3D" id="3.50.50.60">
    <property type="entry name" value="FAD/NAD(P)-binding domain"/>
    <property type="match status" value="2"/>
</dbReference>
<dbReference type="PANTHER" id="PTHR42949">
    <property type="entry name" value="ANAEROBIC GLYCEROL-3-PHOSPHATE DEHYDROGENASE SUBUNIT B"/>
    <property type="match status" value="1"/>
</dbReference>
<accession>A0ABW4SK51</accession>
<dbReference type="RefSeq" id="WP_381539204.1">
    <property type="nucleotide sequence ID" value="NZ_JBHUGI010000034.1"/>
</dbReference>
<dbReference type="SUPFAM" id="SSF51905">
    <property type="entry name" value="FAD/NAD(P)-binding domain"/>
    <property type="match status" value="1"/>
</dbReference>
<evidence type="ECO:0000313" key="3">
    <source>
        <dbReference type="EMBL" id="MFD1929230.1"/>
    </source>
</evidence>
<dbReference type="PRINTS" id="PR00368">
    <property type="entry name" value="FADPNR"/>
</dbReference>
<dbReference type="InterPro" id="IPR051691">
    <property type="entry name" value="Metab_Enz_Cyan_OpOx_G3PDH"/>
</dbReference>
<organism evidence="3 4">
    <name type="scientific">Sporosarcina siberiensis</name>
    <dbReference type="NCBI Taxonomy" id="1365606"/>
    <lineage>
        <taxon>Bacteria</taxon>
        <taxon>Bacillati</taxon>
        <taxon>Bacillota</taxon>
        <taxon>Bacilli</taxon>
        <taxon>Bacillales</taxon>
        <taxon>Caryophanaceae</taxon>
        <taxon>Sporosarcina</taxon>
    </lineage>
</organism>
<keyword evidence="4" id="KW-1185">Reference proteome</keyword>
<keyword evidence="1" id="KW-0560">Oxidoreductase</keyword>